<sequence>MAENNLDLNFPIWGLLPKKETGVTQFLAKYPQYDGRGTIIAIFDSGVDPGAPGLQVTSDGKTKIIERFDCSGLGDVDTSKVVKTIDGYLTGITGRRLKIPGSWNNPSGEFHLGVKNAYSLYPNKLRERIEQSRKKKLWDEGHKTALVEATRLLQEFEAKHPQLTTSQEKLEKEELEARVDYLNNLEKKYEDVGPTYDCIVFHDGQIWRACIDTSEQGDLESGVLLGEYSHTKEFAPLTQEDQLNVSINVHDDGNTLEIVSLCSQHGTHVASIAAGHFPDNPELNGVAPGAQIISLTIGDARINTMETGSAIIRAMIKVMTYKDRVHTINMSYGERAHWANAGRIGDLMNEVIDKYGVTWVSSAGNMGPALCTINTPPDLNSNSIIGVGAYVSPDMMMAEYSLREKMPGMPFTWSSRGPMADGGYGVTVCAPGGAITSVPNFTLRKCQLLNGTSMASPHVTGAVAVLISGLIAKNLKFSPYSIKRALENSAHFIDTLDPFAQGSGLLQVERAFENLVNNANAPERDVRFTINCGTNNAKGIHLRAGVIDRPRDYAITVEPAFLDSENVDPARKINFNLRLTMLCDAPWVQCPTHFDLMHMTRAFAIRVDGTSLSEGAYFTSIRAYDVTNIDKGPIFRIPITVIQPSTIPKSAPLPDLTFTNVPFRPNTIRRHFIVVPDDASWAVLRLKTTEKDKTGRFVMHTMQIKPRLSTKTLEVNKMLNITSQSETIQGFAVQGGLILEVAIAKYWANLGDILIDYTIEFHGVRLINGNLTMQSGDGIHRLELRSSLRSEEVVPSITLKHTVQVARPTESKISPLRARDIIPPARQIFELQLTYTFHIGKTTELTPNAALLSDLLYENEYESQMWMIYNVNKQLIYCGDAYPSKYTLSKIEKGDYTLKMQVRHEKRELLEKLTEMPILLTQKMSSQITLDVYVSQSQAIIGGKKMVAASVPPGHILPLYIAPLTNESKISKGASLGSYLQGTITFCKDEIGKKVDVHPFKYVLSEPAKKPASQQNNKNDNNSKDKTTKWDEYNEAMRDLQCAWLAKLAPSVKPGEHAKELYSDLKITFPDCLAIHIAMLTSLDSTDNPRYVPHDDITEAVINFSGQIVTIADEIIKAIDQEKLLAYYGLKNDQRPDAAKIKSATDKQKNCLIEALVKKGCAMARLYIHGKRKNDAEESQALLDNVNNLWRDAQKFAEATDSKVIVLSLWHAHINKHYGRYMKLLTKYYEDKPVKEVDEKLIDVAKTLGWEYLAQHITTSIPFKYPPAHILF</sequence>
<evidence type="ECO:0000256" key="6">
    <source>
        <dbReference type="ARBA" id="ARBA00022670"/>
    </source>
</evidence>
<evidence type="ECO:0000259" key="14">
    <source>
        <dbReference type="Pfam" id="PF12580"/>
    </source>
</evidence>
<dbReference type="EnsemblMetazoa" id="XM_016985126">
    <property type="protein sequence ID" value="XP_016840615"/>
    <property type="gene ID" value="LOC100122357"/>
</dbReference>
<dbReference type="AlphaFoldDB" id="A0A7M7IQV3"/>
<evidence type="ECO:0000259" key="16">
    <source>
        <dbReference type="Pfam" id="PF21223"/>
    </source>
</evidence>
<dbReference type="SMR" id="A0A7M7IQV3"/>
<dbReference type="GO" id="GO:0008240">
    <property type="term" value="F:tripeptidyl-peptidase activity"/>
    <property type="evidence" value="ECO:0007669"/>
    <property type="project" value="UniProtKB-EC"/>
</dbReference>
<accession>A0A7M7IQV3</accession>
<dbReference type="OrthoDB" id="10256524at2759"/>
<evidence type="ECO:0000259" key="15">
    <source>
        <dbReference type="Pfam" id="PF12583"/>
    </source>
</evidence>
<dbReference type="GO" id="GO:0005829">
    <property type="term" value="C:cytosol"/>
    <property type="evidence" value="ECO:0007669"/>
    <property type="project" value="TreeGrafter"/>
</dbReference>
<dbReference type="Pfam" id="PF12583">
    <property type="entry name" value="TPPII_C"/>
    <property type="match status" value="1"/>
</dbReference>
<reference evidence="18" key="1">
    <citation type="submission" date="2021-01" db="UniProtKB">
        <authorList>
            <consortium name="EnsemblMetazoa"/>
        </authorList>
    </citation>
    <scope>IDENTIFICATION</scope>
</reference>
<dbReference type="FunCoup" id="A0A7M7IQV3">
    <property type="interactions" value="2035"/>
</dbReference>
<feature type="domain" description="Tripeptidyl peptidase II second Ig-like" evidence="14">
    <location>
        <begin position="786"/>
        <end position="974"/>
    </location>
</feature>
<dbReference type="CDD" id="cd04857">
    <property type="entry name" value="Peptidases_S8_Tripeptidyl_Aminopeptidase_II"/>
    <property type="match status" value="1"/>
</dbReference>
<evidence type="ECO:0000313" key="19">
    <source>
        <dbReference type="Proteomes" id="UP000002358"/>
    </source>
</evidence>
<dbReference type="PROSITE" id="PS51892">
    <property type="entry name" value="SUBTILASE"/>
    <property type="match status" value="1"/>
</dbReference>
<dbReference type="Gene3D" id="2.60.40.3170">
    <property type="match status" value="1"/>
</dbReference>
<organism evidence="18 19">
    <name type="scientific">Nasonia vitripennis</name>
    <name type="common">Parasitic wasp</name>
    <dbReference type="NCBI Taxonomy" id="7425"/>
    <lineage>
        <taxon>Eukaryota</taxon>
        <taxon>Metazoa</taxon>
        <taxon>Ecdysozoa</taxon>
        <taxon>Arthropoda</taxon>
        <taxon>Hexapoda</taxon>
        <taxon>Insecta</taxon>
        <taxon>Pterygota</taxon>
        <taxon>Neoptera</taxon>
        <taxon>Endopterygota</taxon>
        <taxon>Hymenoptera</taxon>
        <taxon>Apocrita</taxon>
        <taxon>Proctotrupomorpha</taxon>
        <taxon>Chalcidoidea</taxon>
        <taxon>Pteromalidae</taxon>
        <taxon>Pteromalinae</taxon>
        <taxon>Nasonia</taxon>
    </lineage>
</organism>
<evidence type="ECO:0000256" key="7">
    <source>
        <dbReference type="ARBA" id="ARBA00022801"/>
    </source>
</evidence>
<evidence type="ECO:0000256" key="9">
    <source>
        <dbReference type="ARBA" id="ARBA00032232"/>
    </source>
</evidence>
<dbReference type="Gene3D" id="1.25.40.710">
    <property type="match status" value="1"/>
</dbReference>
<dbReference type="InterPro" id="IPR023828">
    <property type="entry name" value="Peptidase_S8_Ser-AS"/>
</dbReference>
<dbReference type="InterPro" id="IPR022232">
    <property type="entry name" value="TPPII_C_art"/>
</dbReference>
<dbReference type="InterPro" id="IPR034051">
    <property type="entry name" value="TPP_II_domain"/>
</dbReference>
<dbReference type="Proteomes" id="UP000002358">
    <property type="component" value="Chromosome 4"/>
</dbReference>
<evidence type="ECO:0000256" key="2">
    <source>
        <dbReference type="ARBA" id="ARBA00011073"/>
    </source>
</evidence>
<dbReference type="GO" id="GO:0006508">
    <property type="term" value="P:proteolysis"/>
    <property type="evidence" value="ECO:0007669"/>
    <property type="project" value="UniProtKB-KW"/>
</dbReference>
<dbReference type="InterPro" id="IPR046940">
    <property type="entry name" value="TPPII_Ig-like_sf"/>
</dbReference>
<feature type="active site" description="Charge relay system" evidence="10">
    <location>
        <position position="265"/>
    </location>
</feature>
<feature type="domain" description="Tripeptidyl peptidase II C-terminal" evidence="15">
    <location>
        <begin position="1022"/>
        <end position="1093"/>
    </location>
</feature>
<evidence type="ECO:0000256" key="3">
    <source>
        <dbReference type="ARBA" id="ARBA00012462"/>
    </source>
</evidence>
<dbReference type="FunFam" id="3.40.50.200:FF:000003">
    <property type="entry name" value="Tripeptidyl peptidase 2"/>
    <property type="match status" value="1"/>
</dbReference>
<dbReference type="GO" id="GO:0004252">
    <property type="term" value="F:serine-type endopeptidase activity"/>
    <property type="evidence" value="ECO:0007669"/>
    <property type="project" value="UniProtKB-UniRule"/>
</dbReference>
<dbReference type="InterPro" id="IPR048383">
    <property type="entry name" value="TPPII_Ig-like-1"/>
</dbReference>
<dbReference type="Pfam" id="PF12580">
    <property type="entry name" value="TPPII"/>
    <property type="match status" value="1"/>
</dbReference>
<protein>
    <recommendedName>
        <fullName evidence="4">Tripeptidyl-peptidase 2</fullName>
        <ecNumber evidence="3">3.4.14.10</ecNumber>
    </recommendedName>
    <alternativeName>
        <fullName evidence="9">Tripeptidyl aminopeptidase</fullName>
    </alternativeName>
</protein>
<dbReference type="InterPro" id="IPR050131">
    <property type="entry name" value="Peptidase_S8_subtilisin-like"/>
</dbReference>
<keyword evidence="8 10" id="KW-0720">Serine protease</keyword>
<evidence type="ECO:0000256" key="12">
    <source>
        <dbReference type="SAM" id="MobiDB-lite"/>
    </source>
</evidence>
<feature type="active site" description="Charge relay system" evidence="10">
    <location>
        <position position="453"/>
    </location>
</feature>
<dbReference type="PRINTS" id="PR00723">
    <property type="entry name" value="SUBTILISIN"/>
</dbReference>
<keyword evidence="5" id="KW-0031">Aminopeptidase</keyword>
<evidence type="ECO:0000256" key="8">
    <source>
        <dbReference type="ARBA" id="ARBA00022825"/>
    </source>
</evidence>
<dbReference type="InterPro" id="IPR022398">
    <property type="entry name" value="Peptidase_S8_His-AS"/>
</dbReference>
<dbReference type="FunFam" id="2.60.40.3170:FF:000003">
    <property type="entry name" value="tripeptidyl-peptidase 2"/>
    <property type="match status" value="1"/>
</dbReference>
<gene>
    <name evidence="18" type="primary">100122357</name>
</gene>
<dbReference type="SUPFAM" id="SSF52743">
    <property type="entry name" value="Subtilisin-like"/>
    <property type="match status" value="1"/>
</dbReference>
<dbReference type="InParanoid" id="A0A7M7IQV3"/>
<evidence type="ECO:0000256" key="4">
    <source>
        <dbReference type="ARBA" id="ARBA00020244"/>
    </source>
</evidence>
<name>A0A7M7IQV3_NASVI</name>
<dbReference type="InterPro" id="IPR015500">
    <property type="entry name" value="Peptidase_S8_subtilisin-rel"/>
</dbReference>
<feature type="region of interest" description="Disordered" evidence="12">
    <location>
        <begin position="1006"/>
        <end position="1028"/>
    </location>
</feature>
<dbReference type="GO" id="GO:0004177">
    <property type="term" value="F:aminopeptidase activity"/>
    <property type="evidence" value="ECO:0007669"/>
    <property type="project" value="UniProtKB-KW"/>
</dbReference>
<feature type="domain" description="Tripeptidyl-peptidase II first Ig-like" evidence="16">
    <location>
        <begin position="526"/>
        <end position="642"/>
    </location>
</feature>
<evidence type="ECO:0000256" key="10">
    <source>
        <dbReference type="PROSITE-ProRule" id="PRU01240"/>
    </source>
</evidence>
<evidence type="ECO:0000256" key="11">
    <source>
        <dbReference type="SAM" id="Coils"/>
    </source>
</evidence>
<dbReference type="PROSITE" id="PS00137">
    <property type="entry name" value="SUBTILASE_HIS"/>
    <property type="match status" value="1"/>
</dbReference>
<keyword evidence="7 10" id="KW-0378">Hydrolase</keyword>
<dbReference type="InterPro" id="IPR036852">
    <property type="entry name" value="Peptidase_S8/S53_dom_sf"/>
</dbReference>
<keyword evidence="19" id="KW-1185">Reference proteome</keyword>
<comment type="catalytic activity">
    <reaction evidence="1">
        <text>Release of an N-terminal tripeptide from a polypeptide.</text>
        <dbReference type="EC" id="3.4.14.10"/>
    </reaction>
</comment>
<comment type="similarity">
    <text evidence="2 10">Belongs to the peptidase S8 family.</text>
</comment>
<dbReference type="PROSITE" id="PS00138">
    <property type="entry name" value="SUBTILASE_SER"/>
    <property type="match status" value="1"/>
</dbReference>
<proteinExistence type="inferred from homology"/>
<evidence type="ECO:0000256" key="5">
    <source>
        <dbReference type="ARBA" id="ARBA00022438"/>
    </source>
</evidence>
<dbReference type="InterPro" id="IPR000209">
    <property type="entry name" value="Peptidase_S8/S53_dom"/>
</dbReference>
<dbReference type="Pfam" id="PF00082">
    <property type="entry name" value="Peptidase_S8"/>
    <property type="match status" value="1"/>
</dbReference>
<feature type="active site" description="Charge relay system" evidence="10">
    <location>
        <position position="44"/>
    </location>
</feature>
<keyword evidence="6 10" id="KW-0645">Protease</keyword>
<evidence type="ECO:0000256" key="1">
    <source>
        <dbReference type="ARBA" id="ARBA00001910"/>
    </source>
</evidence>
<dbReference type="InterPro" id="IPR046939">
    <property type="entry name" value="TPPII_C_sf"/>
</dbReference>
<dbReference type="InterPro" id="IPR022229">
    <property type="entry name" value="TPPII_Ig-like-2"/>
</dbReference>
<dbReference type="Pfam" id="PF21316">
    <property type="entry name" value="TPPII_GBD"/>
    <property type="match status" value="1"/>
</dbReference>
<evidence type="ECO:0000259" key="17">
    <source>
        <dbReference type="Pfam" id="PF21316"/>
    </source>
</evidence>
<dbReference type="InterPro" id="IPR048384">
    <property type="entry name" value="TPPII_GBD"/>
</dbReference>
<dbReference type="PANTHER" id="PTHR43806:SF14">
    <property type="entry name" value="TRIPEPTIDYL-PEPTIDASE 2"/>
    <property type="match status" value="1"/>
</dbReference>
<evidence type="ECO:0000313" key="18">
    <source>
        <dbReference type="EnsemblMetazoa" id="XP_016840615"/>
    </source>
</evidence>
<dbReference type="Pfam" id="PF21223">
    <property type="entry name" value="TPPII_Ig-like-1"/>
    <property type="match status" value="1"/>
</dbReference>
<dbReference type="Gene3D" id="6.10.250.3080">
    <property type="match status" value="1"/>
</dbReference>
<dbReference type="Gene3D" id="3.40.50.200">
    <property type="entry name" value="Peptidase S8/S53 domain"/>
    <property type="match status" value="2"/>
</dbReference>
<evidence type="ECO:0000259" key="13">
    <source>
        <dbReference type="Pfam" id="PF00082"/>
    </source>
</evidence>
<feature type="domain" description="Tripeptidyl-peptidase II galactose-binding" evidence="17">
    <location>
        <begin position="663"/>
        <end position="751"/>
    </location>
</feature>
<dbReference type="EC" id="3.4.14.10" evidence="3"/>
<keyword evidence="11" id="KW-0175">Coiled coil</keyword>
<feature type="domain" description="Peptidase S8/S53" evidence="13">
    <location>
        <begin position="35"/>
        <end position="503"/>
    </location>
</feature>
<dbReference type="PANTHER" id="PTHR43806">
    <property type="entry name" value="PEPTIDASE S8"/>
    <property type="match status" value="1"/>
</dbReference>
<feature type="coiled-coil region" evidence="11">
    <location>
        <begin position="153"/>
        <end position="192"/>
    </location>
</feature>